<dbReference type="GO" id="GO:0004497">
    <property type="term" value="F:monooxygenase activity"/>
    <property type="evidence" value="ECO:0007669"/>
    <property type="project" value="InterPro"/>
</dbReference>
<dbReference type="SUPFAM" id="SSF51395">
    <property type="entry name" value="FMN-linked oxidoreductases"/>
    <property type="match status" value="1"/>
</dbReference>
<dbReference type="PANTHER" id="PTHR43656">
    <property type="entry name" value="BINDING OXIDOREDUCTASE, PUTATIVE (AFU_ORTHOLOGUE AFUA_2G08260)-RELATED"/>
    <property type="match status" value="1"/>
</dbReference>
<evidence type="ECO:0000256" key="2">
    <source>
        <dbReference type="ARBA" id="ARBA00022630"/>
    </source>
</evidence>
<dbReference type="PRINTS" id="PR00463">
    <property type="entry name" value="EP450I"/>
</dbReference>
<evidence type="ECO:0000256" key="4">
    <source>
        <dbReference type="ARBA" id="ARBA00023002"/>
    </source>
</evidence>
<dbReference type="CDD" id="cd04733">
    <property type="entry name" value="OYE_like_2_FMN"/>
    <property type="match status" value="1"/>
</dbReference>
<evidence type="ECO:0000256" key="3">
    <source>
        <dbReference type="ARBA" id="ARBA00022643"/>
    </source>
</evidence>
<dbReference type="Pfam" id="PF00067">
    <property type="entry name" value="p450"/>
    <property type="match status" value="1"/>
</dbReference>
<comment type="caution">
    <text evidence="7">The sequence shown here is derived from an EMBL/GenBank/DDBJ whole genome shotgun (WGS) entry which is preliminary data.</text>
</comment>
<proteinExistence type="inferred from homology"/>
<keyword evidence="3" id="KW-0288">FMN</keyword>
<dbReference type="Gene3D" id="3.20.20.70">
    <property type="entry name" value="Aldolase class I"/>
    <property type="match status" value="1"/>
</dbReference>
<dbReference type="InterPro" id="IPR051799">
    <property type="entry name" value="NADH_flavin_oxidoreductase"/>
</dbReference>
<keyword evidence="5" id="KW-0349">Heme</keyword>
<organism evidence="7 8">
    <name type="scientific">Xylaria multiplex</name>
    <dbReference type="NCBI Taxonomy" id="323545"/>
    <lineage>
        <taxon>Eukaryota</taxon>
        <taxon>Fungi</taxon>
        <taxon>Dikarya</taxon>
        <taxon>Ascomycota</taxon>
        <taxon>Pezizomycotina</taxon>
        <taxon>Sordariomycetes</taxon>
        <taxon>Xylariomycetidae</taxon>
        <taxon>Xylariales</taxon>
        <taxon>Xylariaceae</taxon>
        <taxon>Xylaria</taxon>
    </lineage>
</organism>
<dbReference type="InterPro" id="IPR036396">
    <property type="entry name" value="Cyt_P450_sf"/>
</dbReference>
<dbReference type="Gene3D" id="1.10.630.10">
    <property type="entry name" value="Cytochrome P450"/>
    <property type="match status" value="1"/>
</dbReference>
<keyword evidence="8" id="KW-1185">Reference proteome</keyword>
<comment type="cofactor">
    <cofactor evidence="5">
        <name>heme</name>
        <dbReference type="ChEBI" id="CHEBI:30413"/>
    </cofactor>
</comment>
<keyword evidence="4" id="KW-0560">Oxidoreductase</keyword>
<dbReference type="CDD" id="cd11069">
    <property type="entry name" value="CYP_FUM15-like"/>
    <property type="match status" value="1"/>
</dbReference>
<accession>A0A7C8MXR4</accession>
<dbReference type="PANTHER" id="PTHR43656:SF2">
    <property type="entry name" value="BINDING OXIDOREDUCTASE, PUTATIVE (AFU_ORTHOLOGUE AFUA_2G08260)-RELATED"/>
    <property type="match status" value="1"/>
</dbReference>
<dbReference type="GO" id="GO:0016705">
    <property type="term" value="F:oxidoreductase activity, acting on paired donors, with incorporation or reduction of molecular oxygen"/>
    <property type="evidence" value="ECO:0007669"/>
    <property type="project" value="InterPro"/>
</dbReference>
<dbReference type="SUPFAM" id="SSF48264">
    <property type="entry name" value="Cytochrome P450"/>
    <property type="match status" value="1"/>
</dbReference>
<evidence type="ECO:0000313" key="8">
    <source>
        <dbReference type="Proteomes" id="UP000481858"/>
    </source>
</evidence>
<dbReference type="InParanoid" id="A0A7C8MXR4"/>
<evidence type="ECO:0000313" key="7">
    <source>
        <dbReference type="EMBL" id="KAF2970987.1"/>
    </source>
</evidence>
<keyword evidence="5" id="KW-0479">Metal-binding</keyword>
<dbReference type="Proteomes" id="UP000481858">
    <property type="component" value="Unassembled WGS sequence"/>
</dbReference>
<keyword evidence="5" id="KW-0408">Iron</keyword>
<dbReference type="InterPro" id="IPR013785">
    <property type="entry name" value="Aldolase_TIM"/>
</dbReference>
<evidence type="ECO:0000256" key="1">
    <source>
        <dbReference type="ARBA" id="ARBA00005979"/>
    </source>
</evidence>
<dbReference type="EMBL" id="WUBL01000017">
    <property type="protein sequence ID" value="KAF2970987.1"/>
    <property type="molecule type" value="Genomic_DNA"/>
</dbReference>
<protein>
    <recommendedName>
        <fullName evidence="6">NADH:flavin oxidoreductase/NADH oxidase N-terminal domain-containing protein</fullName>
    </recommendedName>
</protein>
<dbReference type="GO" id="GO:0020037">
    <property type="term" value="F:heme binding"/>
    <property type="evidence" value="ECO:0007669"/>
    <property type="project" value="InterPro"/>
</dbReference>
<sequence>MDLRIAKPLTLKCGLTLPNRLVKAAMAECMGEANGTPSPRLQRPYGEWSQGGWGMLITGNVQVDMKYLGSPGDVALDANVDSKQALQKWTSWASTCQRHGTPTVVQINHPGRQSPTGAGNRGLFEKNIAPSAIALNFGPGFIPRLINSLVFGTPKAMSIGDIHDVIDRFVRTARLAAEAGFSGVEIHAAHGYLLAQFLSAKSNQRTDDYGGSPAARAKIVIEIIKAVRAAVPKSFCVGVKLNSADHQSPEEFQSCLEQTALIAAAGIDFLEISGGTYENPTMSFGVNADATKPASTKASTKAREAFFLEFAEAIRQKVLDLPLIVTGGFRSRHGMETALEQNACDLIGLGRPAAMNPAIPKALLLNQEVANSDATIAVHRVPPSWWVKKIGVKALGAGTENTAVTFMAKSLLKADDEPGKVFSDLLEAYPGSDLVLVDAIQNHLVIADPSLLADLLVHNAYDFIKRPRIAEVLTEFIGLGLVTLEGDAHKFLRKNTLPAFNFRSIKGMYPMMWRKSNRFIASLKSQLAGKGLERDTKLIDMNIWASKVTLDIIGIAGLGRELNTIEDFNNPLAKAYDELTEVTLEKGLYMLLSMLFGLKTIRLLPWRMNGVFKRLRTSLVSICESMITDKREAIRQDADHHPDILSLLIKTDNFTDTELADQLLTFLAAGHETTSSSLSWASYLLAKHPHIQEAVRREVQQGSPDSLNEDLASTLERMPLLNGVINETLRLYPTVPLTIRQARCDTTLGNHRIPSGSSILVSPWMINRSPKFWGDDSTEFRPARWISEDGKPNQTGGASSNYHFITFLHGPRSCIGQGFARAELRCLLAALLLSFKWELAMPEADVVARGAVTIKPANGMHIQLELLESDYKW</sequence>
<feature type="binding site" description="axial binding residue" evidence="5">
    <location>
        <position position="814"/>
    </location>
    <ligand>
        <name>heme</name>
        <dbReference type="ChEBI" id="CHEBI:30413"/>
    </ligand>
    <ligandPart>
        <name>Fe</name>
        <dbReference type="ChEBI" id="CHEBI:18248"/>
    </ligandPart>
</feature>
<dbReference type="GO" id="GO:0005506">
    <property type="term" value="F:iron ion binding"/>
    <property type="evidence" value="ECO:0007669"/>
    <property type="project" value="InterPro"/>
</dbReference>
<dbReference type="Pfam" id="PF00724">
    <property type="entry name" value="Oxidored_FMN"/>
    <property type="match status" value="1"/>
</dbReference>
<dbReference type="InterPro" id="IPR001128">
    <property type="entry name" value="Cyt_P450"/>
</dbReference>
<evidence type="ECO:0000256" key="5">
    <source>
        <dbReference type="PIRSR" id="PIRSR602401-1"/>
    </source>
</evidence>
<reference evidence="7 8" key="1">
    <citation type="submission" date="2019-12" db="EMBL/GenBank/DDBJ databases">
        <title>Draft genome sequence of the ascomycete Xylaria multiplex DSM 110363.</title>
        <authorList>
            <person name="Buettner E."/>
            <person name="Kellner H."/>
        </authorList>
    </citation>
    <scope>NUCLEOTIDE SEQUENCE [LARGE SCALE GENOMIC DNA]</scope>
    <source>
        <strain evidence="7 8">DSM 110363</strain>
    </source>
</reference>
<comment type="similarity">
    <text evidence="1">Belongs to the NADH:flavin oxidoreductase/NADH oxidase family.</text>
</comment>
<gene>
    <name evidence="7" type="ORF">GQX73_g2546</name>
</gene>
<keyword evidence="2" id="KW-0285">Flavoprotein</keyword>
<dbReference type="PRINTS" id="PR00385">
    <property type="entry name" value="P450"/>
</dbReference>
<dbReference type="AlphaFoldDB" id="A0A7C8MXR4"/>
<dbReference type="InterPro" id="IPR002401">
    <property type="entry name" value="Cyt_P450_E_grp-I"/>
</dbReference>
<dbReference type="InterPro" id="IPR001155">
    <property type="entry name" value="OxRdtase_FMN_N"/>
</dbReference>
<dbReference type="GO" id="GO:0010181">
    <property type="term" value="F:FMN binding"/>
    <property type="evidence" value="ECO:0007669"/>
    <property type="project" value="InterPro"/>
</dbReference>
<feature type="domain" description="NADH:flavin oxidoreductase/NADH oxidase N-terminal" evidence="6">
    <location>
        <begin position="7"/>
        <end position="361"/>
    </location>
</feature>
<evidence type="ECO:0000259" key="6">
    <source>
        <dbReference type="Pfam" id="PF00724"/>
    </source>
</evidence>
<dbReference type="OrthoDB" id="1663137at2759"/>
<dbReference type="FunCoup" id="A0A7C8MXR4">
    <property type="interactions" value="1355"/>
</dbReference>
<name>A0A7C8MXR4_9PEZI</name>